<gene>
    <name evidence="1" type="ORF">K444DRAFT_528042</name>
</gene>
<dbReference type="Proteomes" id="UP000235371">
    <property type="component" value="Unassembled WGS sequence"/>
</dbReference>
<name>A0A2J6TCM1_9HELO</name>
<dbReference type="OrthoDB" id="1896086at2759"/>
<protein>
    <submittedName>
        <fullName evidence="1">Uncharacterized protein</fullName>
    </submittedName>
</protein>
<reference evidence="1 2" key="1">
    <citation type="submission" date="2016-04" db="EMBL/GenBank/DDBJ databases">
        <title>A degradative enzymes factory behind the ericoid mycorrhizal symbiosis.</title>
        <authorList>
            <consortium name="DOE Joint Genome Institute"/>
            <person name="Martino E."/>
            <person name="Morin E."/>
            <person name="Grelet G."/>
            <person name="Kuo A."/>
            <person name="Kohler A."/>
            <person name="Daghino S."/>
            <person name="Barry K."/>
            <person name="Choi C."/>
            <person name="Cichocki N."/>
            <person name="Clum A."/>
            <person name="Copeland A."/>
            <person name="Hainaut M."/>
            <person name="Haridas S."/>
            <person name="Labutti K."/>
            <person name="Lindquist E."/>
            <person name="Lipzen A."/>
            <person name="Khouja H.-R."/>
            <person name="Murat C."/>
            <person name="Ohm R."/>
            <person name="Olson A."/>
            <person name="Spatafora J."/>
            <person name="Veneault-Fourrey C."/>
            <person name="Henrissat B."/>
            <person name="Grigoriev I."/>
            <person name="Martin F."/>
            <person name="Perotto S."/>
        </authorList>
    </citation>
    <scope>NUCLEOTIDE SEQUENCE [LARGE SCALE GENOMIC DNA]</scope>
    <source>
        <strain evidence="1 2">E</strain>
    </source>
</reference>
<dbReference type="AlphaFoldDB" id="A0A2J6TCM1"/>
<dbReference type="GeneID" id="36582761"/>
<dbReference type="InParanoid" id="A0A2J6TCM1"/>
<dbReference type="RefSeq" id="XP_024737670.1">
    <property type="nucleotide sequence ID" value="XM_024874681.1"/>
</dbReference>
<evidence type="ECO:0000313" key="1">
    <source>
        <dbReference type="EMBL" id="PMD60766.1"/>
    </source>
</evidence>
<feature type="non-terminal residue" evidence="1">
    <location>
        <position position="1"/>
    </location>
</feature>
<proteinExistence type="predicted"/>
<keyword evidence="2" id="KW-1185">Reference proteome</keyword>
<organism evidence="1 2">
    <name type="scientific">Hyaloscypha bicolor E</name>
    <dbReference type="NCBI Taxonomy" id="1095630"/>
    <lineage>
        <taxon>Eukaryota</taxon>
        <taxon>Fungi</taxon>
        <taxon>Dikarya</taxon>
        <taxon>Ascomycota</taxon>
        <taxon>Pezizomycotina</taxon>
        <taxon>Leotiomycetes</taxon>
        <taxon>Helotiales</taxon>
        <taxon>Hyaloscyphaceae</taxon>
        <taxon>Hyaloscypha</taxon>
        <taxon>Hyaloscypha bicolor</taxon>
    </lineage>
</organism>
<accession>A0A2J6TCM1</accession>
<evidence type="ECO:0000313" key="2">
    <source>
        <dbReference type="Proteomes" id="UP000235371"/>
    </source>
</evidence>
<dbReference type="EMBL" id="KZ613788">
    <property type="protein sequence ID" value="PMD60766.1"/>
    <property type="molecule type" value="Genomic_DNA"/>
</dbReference>
<sequence length="255" mass="26209">PGTAAIAPTTTLGPASTNIAACQVCVPVVVNEDSCTPIPNCTPQGAVATVSIGSSPVNVGTLTGTALYTSTTALTQCSGSATVPNIAYASGDDLATDGELLVTADISGYNTTQLRDALIVSLATSAQQAATGSNCYVPEGSAGVGSPAPNPKDTFCNSAWFYEANYFNPWWRQAAYPGPTDFIHATIEFHTAPQSILQFVCDFIDIAIDALALVEPEFIVEDAELEEGINLICQTNEGKESSASTASGSNPDGTT</sequence>